<accession>A0ABD2KPV3</accession>
<gene>
    <name evidence="1" type="ORF">niasHT_028516</name>
</gene>
<evidence type="ECO:0008006" key="3">
    <source>
        <dbReference type="Google" id="ProtNLM"/>
    </source>
</evidence>
<sequence>MKILAHQMLVWEPYKKLDTTPSKYGLYRSHKGMIRQMDVSIGYMAIQDIFKQMPDTGHYNLATFNCQHWSNAFFEKENSKDTRGFLVTDREIGIHF</sequence>
<proteinExistence type="predicted"/>
<evidence type="ECO:0000313" key="2">
    <source>
        <dbReference type="Proteomes" id="UP001620626"/>
    </source>
</evidence>
<comment type="caution">
    <text evidence="1">The sequence shown here is derived from an EMBL/GenBank/DDBJ whole genome shotgun (WGS) entry which is preliminary data.</text>
</comment>
<dbReference type="AlphaFoldDB" id="A0ABD2KPV3"/>
<dbReference type="Proteomes" id="UP001620626">
    <property type="component" value="Unassembled WGS sequence"/>
</dbReference>
<reference evidence="1 2" key="1">
    <citation type="submission" date="2024-10" db="EMBL/GenBank/DDBJ databases">
        <authorList>
            <person name="Kim D."/>
        </authorList>
    </citation>
    <scope>NUCLEOTIDE SEQUENCE [LARGE SCALE GENOMIC DNA]</scope>
    <source>
        <strain evidence="1">BH-2024</strain>
    </source>
</reference>
<protein>
    <recommendedName>
        <fullName evidence="3">PPPDE domain-containing protein</fullName>
    </recommendedName>
</protein>
<organism evidence="1 2">
    <name type="scientific">Heterodera trifolii</name>
    <dbReference type="NCBI Taxonomy" id="157864"/>
    <lineage>
        <taxon>Eukaryota</taxon>
        <taxon>Metazoa</taxon>
        <taxon>Ecdysozoa</taxon>
        <taxon>Nematoda</taxon>
        <taxon>Chromadorea</taxon>
        <taxon>Rhabditida</taxon>
        <taxon>Tylenchina</taxon>
        <taxon>Tylenchomorpha</taxon>
        <taxon>Tylenchoidea</taxon>
        <taxon>Heteroderidae</taxon>
        <taxon>Heteroderinae</taxon>
        <taxon>Heterodera</taxon>
    </lineage>
</organism>
<keyword evidence="2" id="KW-1185">Reference proteome</keyword>
<evidence type="ECO:0000313" key="1">
    <source>
        <dbReference type="EMBL" id="KAL3104984.1"/>
    </source>
</evidence>
<dbReference type="EMBL" id="JBICBT010000693">
    <property type="protein sequence ID" value="KAL3104984.1"/>
    <property type="molecule type" value="Genomic_DNA"/>
</dbReference>
<name>A0ABD2KPV3_9BILA</name>